<feature type="compositionally biased region" description="Basic and acidic residues" evidence="1">
    <location>
        <begin position="307"/>
        <end position="316"/>
    </location>
</feature>
<feature type="domain" description="MAGE" evidence="2">
    <location>
        <begin position="59"/>
        <end position="119"/>
    </location>
</feature>
<dbReference type="PANTHER" id="PTHR11736">
    <property type="entry name" value="MELANOMA-ASSOCIATED ANTIGEN MAGE ANTIGEN"/>
    <property type="match status" value="1"/>
</dbReference>
<dbReference type="Proteomes" id="UP001148614">
    <property type="component" value="Unassembled WGS sequence"/>
</dbReference>
<feature type="compositionally biased region" description="Acidic residues" evidence="1">
    <location>
        <begin position="31"/>
        <end position="46"/>
    </location>
</feature>
<comment type="caution">
    <text evidence="3">The sequence shown here is derived from an EMBL/GenBank/DDBJ whole genome shotgun (WGS) entry which is preliminary data.</text>
</comment>
<evidence type="ECO:0000259" key="2">
    <source>
        <dbReference type="PROSITE" id="PS50838"/>
    </source>
</evidence>
<name>A0A9W8NBL8_9PEZI</name>
<protein>
    <recommendedName>
        <fullName evidence="2">MAGE domain-containing protein</fullName>
    </recommendedName>
</protein>
<dbReference type="PANTHER" id="PTHR11736:SF14">
    <property type="entry name" value="NSE3 HOMOLOG, SMC5-SMC6 COMPLEX COMPONENT"/>
    <property type="match status" value="1"/>
</dbReference>
<dbReference type="AlphaFoldDB" id="A0A9W8NBL8"/>
<dbReference type="Gene3D" id="1.10.10.1210">
    <property type="entry name" value="MAGE homology domain, winged helix WH2 motif"/>
    <property type="match status" value="1"/>
</dbReference>
<evidence type="ECO:0000313" key="3">
    <source>
        <dbReference type="EMBL" id="KAJ3568015.1"/>
    </source>
</evidence>
<gene>
    <name evidence="3" type="ORF">NPX13_g6565</name>
</gene>
<dbReference type="GO" id="GO:0006281">
    <property type="term" value="P:DNA repair"/>
    <property type="evidence" value="ECO:0007669"/>
    <property type="project" value="TreeGrafter"/>
</dbReference>
<dbReference type="GO" id="GO:0005634">
    <property type="term" value="C:nucleus"/>
    <property type="evidence" value="ECO:0007669"/>
    <property type="project" value="TreeGrafter"/>
</dbReference>
<sequence>MPRRRTAYHEGEDEEDEEPRRQRPAKRVQPSDDDSDASDNDGEQDIDMDRPAGADNTSDDQLVKKLVRYALACEYARIPIRRDGIREKVLGAHARSFRRVFDAAQEQLQKVFGMEMAEVPVREKRTLKDKQTDRDIPVFPEAVKRGASQASASSRQYVLISCLPKEYRTQTVIAPSRMPSAAEEAAYVAFYTIVISLITLSNGELSDMKLRRYLTRLNASQNLPTDKTDNVLQKLIRQGYLDKIVERVEGDEDAVTWCVGPRGKVEVSPQSIAQVVSEVWRDPPEDFEKKLEKSLGVRRTGQSQAANRDREEQEDE</sequence>
<dbReference type="EMBL" id="JANPWZ010001178">
    <property type="protein sequence ID" value="KAJ3568015.1"/>
    <property type="molecule type" value="Genomic_DNA"/>
</dbReference>
<organism evidence="3 4">
    <name type="scientific">Xylaria arbuscula</name>
    <dbReference type="NCBI Taxonomy" id="114810"/>
    <lineage>
        <taxon>Eukaryota</taxon>
        <taxon>Fungi</taxon>
        <taxon>Dikarya</taxon>
        <taxon>Ascomycota</taxon>
        <taxon>Pezizomycotina</taxon>
        <taxon>Sordariomycetes</taxon>
        <taxon>Xylariomycetidae</taxon>
        <taxon>Xylariales</taxon>
        <taxon>Xylariaceae</taxon>
        <taxon>Xylaria</taxon>
    </lineage>
</organism>
<evidence type="ECO:0000313" key="4">
    <source>
        <dbReference type="Proteomes" id="UP001148614"/>
    </source>
</evidence>
<keyword evidence="4" id="KW-1185">Reference proteome</keyword>
<proteinExistence type="predicted"/>
<dbReference type="InterPro" id="IPR041898">
    <property type="entry name" value="MAGE_WH1"/>
</dbReference>
<dbReference type="InterPro" id="IPR041899">
    <property type="entry name" value="MAGE_WH2"/>
</dbReference>
<dbReference type="InterPro" id="IPR002190">
    <property type="entry name" value="MHD_dom"/>
</dbReference>
<feature type="region of interest" description="Disordered" evidence="1">
    <location>
        <begin position="1"/>
        <end position="57"/>
    </location>
</feature>
<dbReference type="SMART" id="SM01373">
    <property type="entry name" value="MAGE"/>
    <property type="match status" value="1"/>
</dbReference>
<dbReference type="InterPro" id="IPR037445">
    <property type="entry name" value="MAGE"/>
</dbReference>
<reference evidence="3" key="1">
    <citation type="submission" date="2022-07" db="EMBL/GenBank/DDBJ databases">
        <title>Genome Sequence of Xylaria arbuscula.</title>
        <authorList>
            <person name="Buettner E."/>
        </authorList>
    </citation>
    <scope>NUCLEOTIDE SEQUENCE</scope>
    <source>
        <strain evidence="3">VT107</strain>
    </source>
</reference>
<feature type="region of interest" description="Disordered" evidence="1">
    <location>
        <begin position="291"/>
        <end position="316"/>
    </location>
</feature>
<dbReference type="Pfam" id="PF01454">
    <property type="entry name" value="MAGE"/>
    <property type="match status" value="1"/>
</dbReference>
<dbReference type="PROSITE" id="PS50838">
    <property type="entry name" value="MAGE"/>
    <property type="match status" value="1"/>
</dbReference>
<dbReference type="VEuPathDB" id="FungiDB:F4678DRAFT_66966"/>
<dbReference type="Gene3D" id="1.10.10.1200">
    <property type="entry name" value="MAGE homology domain, winged helix WH1 motif"/>
    <property type="match status" value="1"/>
</dbReference>
<evidence type="ECO:0000256" key="1">
    <source>
        <dbReference type="SAM" id="MobiDB-lite"/>
    </source>
</evidence>
<accession>A0A9W8NBL8</accession>